<comment type="subcellular location">
    <subcellularLocation>
        <location evidence="1">Cytoplasm</location>
    </subcellularLocation>
</comment>
<dbReference type="InterPro" id="IPR003442">
    <property type="entry name" value="T6A_TsaE"/>
</dbReference>
<dbReference type="InterPro" id="IPR027417">
    <property type="entry name" value="P-loop_NTPase"/>
</dbReference>
<sequence>MLISSINELDKIVDLVVNECKANVCLLLDGDLGAGKTTFSKVLLKRLGVQENVSSPTFVIMNQYQGENNLNINHMDAYRLTYEEEVDMYLDYFFEAFNIVEWSQNIDIDYEKYFKVIKIKITIIDENSRNFEIKGV</sequence>
<keyword evidence="12" id="KW-1185">Reference proteome</keyword>
<dbReference type="GO" id="GO:0046872">
    <property type="term" value="F:metal ion binding"/>
    <property type="evidence" value="ECO:0007669"/>
    <property type="project" value="UniProtKB-KW"/>
</dbReference>
<dbReference type="HOGENOM" id="CLU_087829_5_2_14"/>
<name>W6A5Z0_9MOLU</name>
<evidence type="ECO:0000256" key="8">
    <source>
        <dbReference type="ARBA" id="ARBA00022840"/>
    </source>
</evidence>
<dbReference type="PANTHER" id="PTHR33540:SF2">
    <property type="entry name" value="TRNA THREONYLCARBAMOYLADENOSINE BIOSYNTHESIS PROTEIN TSAE"/>
    <property type="match status" value="1"/>
</dbReference>
<evidence type="ECO:0000313" key="12">
    <source>
        <dbReference type="Proteomes" id="UP000019267"/>
    </source>
</evidence>
<evidence type="ECO:0000256" key="7">
    <source>
        <dbReference type="ARBA" id="ARBA00022741"/>
    </source>
</evidence>
<evidence type="ECO:0000256" key="10">
    <source>
        <dbReference type="ARBA" id="ARBA00032441"/>
    </source>
</evidence>
<protein>
    <recommendedName>
        <fullName evidence="3">tRNA threonylcarbamoyladenosine biosynthesis protein TsaE</fullName>
    </recommendedName>
    <alternativeName>
        <fullName evidence="10">t(6)A37 threonylcarbamoyladenosine biosynthesis protein TsaE</fullName>
    </alternativeName>
</protein>
<evidence type="ECO:0000256" key="6">
    <source>
        <dbReference type="ARBA" id="ARBA00022723"/>
    </source>
</evidence>
<reference evidence="11 12" key="1">
    <citation type="journal article" date="2014" name="Genome Biol. Evol.">
        <title>Molecular evolution of the substrate utilization strategies and putative virulence factors in mosquito-associated Spiroplasma species.</title>
        <authorList>
            <person name="Chang T.H."/>
            <person name="Lo W.S."/>
            <person name="Ku C."/>
            <person name="Chen L.L."/>
            <person name="Kuo C.H."/>
        </authorList>
    </citation>
    <scope>NUCLEOTIDE SEQUENCE [LARGE SCALE GENOMIC DNA]</scope>
    <source>
        <strain evidence="11">AES-1</strain>
    </source>
</reference>
<dbReference type="PATRIC" id="fig|1276246.3.peg.201"/>
<organism evidence="11 12">
    <name type="scientific">Spiroplasma culicicola AES-1</name>
    <dbReference type="NCBI Taxonomy" id="1276246"/>
    <lineage>
        <taxon>Bacteria</taxon>
        <taxon>Bacillati</taxon>
        <taxon>Mycoplasmatota</taxon>
        <taxon>Mollicutes</taxon>
        <taxon>Entomoplasmatales</taxon>
        <taxon>Spiroplasmataceae</taxon>
        <taxon>Spiroplasma</taxon>
    </lineage>
</organism>
<dbReference type="GO" id="GO:0005524">
    <property type="term" value="F:ATP binding"/>
    <property type="evidence" value="ECO:0007669"/>
    <property type="project" value="UniProtKB-KW"/>
</dbReference>
<dbReference type="OrthoDB" id="9815896at2"/>
<dbReference type="RefSeq" id="WP_025362785.1">
    <property type="nucleotide sequence ID" value="NZ_CP006681.1"/>
</dbReference>
<dbReference type="AlphaFoldDB" id="W6A5Z0"/>
<keyword evidence="6" id="KW-0479">Metal-binding</keyword>
<evidence type="ECO:0000256" key="1">
    <source>
        <dbReference type="ARBA" id="ARBA00004496"/>
    </source>
</evidence>
<dbReference type="Gene3D" id="3.40.50.300">
    <property type="entry name" value="P-loop containing nucleotide triphosphate hydrolases"/>
    <property type="match status" value="1"/>
</dbReference>
<dbReference type="eggNOG" id="COG0802">
    <property type="taxonomic scope" value="Bacteria"/>
</dbReference>
<keyword evidence="7" id="KW-0547">Nucleotide-binding</keyword>
<dbReference type="STRING" id="1276246.SCULI_v1c02020"/>
<dbReference type="EMBL" id="CP006681">
    <property type="protein sequence ID" value="AHI52543.1"/>
    <property type="molecule type" value="Genomic_DNA"/>
</dbReference>
<evidence type="ECO:0000256" key="5">
    <source>
        <dbReference type="ARBA" id="ARBA00022694"/>
    </source>
</evidence>
<dbReference type="GO" id="GO:0005737">
    <property type="term" value="C:cytoplasm"/>
    <property type="evidence" value="ECO:0007669"/>
    <property type="project" value="UniProtKB-SubCell"/>
</dbReference>
<dbReference type="NCBIfam" id="TIGR00150">
    <property type="entry name" value="T6A_YjeE"/>
    <property type="match status" value="1"/>
</dbReference>
<evidence type="ECO:0000256" key="2">
    <source>
        <dbReference type="ARBA" id="ARBA00007599"/>
    </source>
</evidence>
<dbReference type="KEGG" id="scq:SCULI_v1c02020"/>
<keyword evidence="5" id="KW-0819">tRNA processing</keyword>
<evidence type="ECO:0000256" key="4">
    <source>
        <dbReference type="ARBA" id="ARBA00022490"/>
    </source>
</evidence>
<dbReference type="Proteomes" id="UP000019267">
    <property type="component" value="Chromosome"/>
</dbReference>
<gene>
    <name evidence="11" type="ORF">SCULI_v1c02020</name>
</gene>
<comment type="similarity">
    <text evidence="2">Belongs to the TsaE family.</text>
</comment>
<dbReference type="Pfam" id="PF02367">
    <property type="entry name" value="TsaE"/>
    <property type="match status" value="1"/>
</dbReference>
<keyword evidence="4" id="KW-0963">Cytoplasm</keyword>
<proteinExistence type="inferred from homology"/>
<dbReference type="SUPFAM" id="SSF52540">
    <property type="entry name" value="P-loop containing nucleoside triphosphate hydrolases"/>
    <property type="match status" value="1"/>
</dbReference>
<dbReference type="PANTHER" id="PTHR33540">
    <property type="entry name" value="TRNA THREONYLCARBAMOYLADENOSINE BIOSYNTHESIS PROTEIN TSAE"/>
    <property type="match status" value="1"/>
</dbReference>
<evidence type="ECO:0000313" key="11">
    <source>
        <dbReference type="EMBL" id="AHI52543.1"/>
    </source>
</evidence>
<evidence type="ECO:0000256" key="9">
    <source>
        <dbReference type="ARBA" id="ARBA00022842"/>
    </source>
</evidence>
<accession>W6A5Z0</accession>
<evidence type="ECO:0000256" key="3">
    <source>
        <dbReference type="ARBA" id="ARBA00019010"/>
    </source>
</evidence>
<keyword evidence="9" id="KW-0460">Magnesium</keyword>
<dbReference type="GO" id="GO:0002949">
    <property type="term" value="P:tRNA threonylcarbamoyladenosine modification"/>
    <property type="evidence" value="ECO:0007669"/>
    <property type="project" value="InterPro"/>
</dbReference>
<keyword evidence="8" id="KW-0067">ATP-binding</keyword>